<dbReference type="WBParaSite" id="TMUE_3000013587.1">
    <property type="protein sequence ID" value="TMUE_3000013587.1"/>
    <property type="gene ID" value="WBGene00301985"/>
</dbReference>
<reference evidence="2" key="1">
    <citation type="submission" date="2019-12" db="UniProtKB">
        <authorList>
            <consortium name="WormBaseParasite"/>
        </authorList>
    </citation>
    <scope>IDENTIFICATION</scope>
</reference>
<keyword evidence="1" id="KW-1185">Reference proteome</keyword>
<accession>A0A5S6R350</accession>
<name>A0A5S6R350_TRIMR</name>
<sequence>MKFVEIVVEVRSDVPLLTKYVAGGTTSRCRPTVARAPQPFPLADPYRLASWTRKVPPARAAFCVNGSLDVRLLVLLGLLAAGFHQKEK</sequence>
<proteinExistence type="predicted"/>
<dbReference type="AlphaFoldDB" id="A0A5S6R350"/>
<dbReference type="Proteomes" id="UP000046395">
    <property type="component" value="Unassembled WGS sequence"/>
</dbReference>
<evidence type="ECO:0000313" key="2">
    <source>
        <dbReference type="WBParaSite" id="TMUE_3000013587.1"/>
    </source>
</evidence>
<evidence type="ECO:0000313" key="1">
    <source>
        <dbReference type="Proteomes" id="UP000046395"/>
    </source>
</evidence>
<organism evidence="1 2">
    <name type="scientific">Trichuris muris</name>
    <name type="common">Mouse whipworm</name>
    <dbReference type="NCBI Taxonomy" id="70415"/>
    <lineage>
        <taxon>Eukaryota</taxon>
        <taxon>Metazoa</taxon>
        <taxon>Ecdysozoa</taxon>
        <taxon>Nematoda</taxon>
        <taxon>Enoplea</taxon>
        <taxon>Dorylaimia</taxon>
        <taxon>Trichinellida</taxon>
        <taxon>Trichuridae</taxon>
        <taxon>Trichuris</taxon>
    </lineage>
</organism>
<protein>
    <submittedName>
        <fullName evidence="2">Uncharacterized protein</fullName>
    </submittedName>
</protein>